<dbReference type="SUPFAM" id="SSF69572">
    <property type="entry name" value="Activating enzymes of the ubiquitin-like proteins"/>
    <property type="match status" value="1"/>
</dbReference>
<accession>A0A285SJC9</accession>
<feature type="domain" description="THIF-type NAD/FAD binding fold" evidence="1">
    <location>
        <begin position="14"/>
        <end position="208"/>
    </location>
</feature>
<dbReference type="InterPro" id="IPR045886">
    <property type="entry name" value="ThiF/MoeB/HesA"/>
</dbReference>
<keyword evidence="2" id="KW-0548">Nucleotidyltransferase</keyword>
<proteinExistence type="predicted"/>
<organism evidence="2 3">
    <name type="scientific">Pseudobutyrivibrio ruminis DSM 9787</name>
    <dbReference type="NCBI Taxonomy" id="1123011"/>
    <lineage>
        <taxon>Bacteria</taxon>
        <taxon>Bacillati</taxon>
        <taxon>Bacillota</taxon>
        <taxon>Clostridia</taxon>
        <taxon>Lachnospirales</taxon>
        <taxon>Lachnospiraceae</taxon>
        <taxon>Pseudobutyrivibrio</taxon>
    </lineage>
</organism>
<evidence type="ECO:0000259" key="1">
    <source>
        <dbReference type="Pfam" id="PF00899"/>
    </source>
</evidence>
<dbReference type="NCBIfam" id="NF006395">
    <property type="entry name" value="PRK08644.1"/>
    <property type="match status" value="1"/>
</dbReference>
<dbReference type="RefSeq" id="WP_097076520.1">
    <property type="nucleotide sequence ID" value="NZ_OBMR01000007.1"/>
</dbReference>
<dbReference type="GO" id="GO:0016779">
    <property type="term" value="F:nucleotidyltransferase activity"/>
    <property type="evidence" value="ECO:0007669"/>
    <property type="project" value="UniProtKB-KW"/>
</dbReference>
<keyword evidence="2" id="KW-0808">Transferase</keyword>
<dbReference type="Pfam" id="PF00899">
    <property type="entry name" value="ThiF"/>
    <property type="match status" value="1"/>
</dbReference>
<dbReference type="InterPro" id="IPR000594">
    <property type="entry name" value="ThiF_NAD_FAD-bd"/>
</dbReference>
<reference evidence="2 3" key="1">
    <citation type="submission" date="2017-08" db="EMBL/GenBank/DDBJ databases">
        <authorList>
            <person name="de Groot N.N."/>
        </authorList>
    </citation>
    <scope>NUCLEOTIDE SEQUENCE [LARGE SCALE GENOMIC DNA]</scope>
    <source>
        <strain evidence="2 3">DSM 9787</strain>
    </source>
</reference>
<dbReference type="EMBL" id="OBMR01000007">
    <property type="protein sequence ID" value="SOC06243.1"/>
    <property type="molecule type" value="Genomic_DNA"/>
</dbReference>
<dbReference type="GO" id="GO:0061504">
    <property type="term" value="P:cyclic threonylcarbamoyladenosine biosynthetic process"/>
    <property type="evidence" value="ECO:0007669"/>
    <property type="project" value="TreeGrafter"/>
</dbReference>
<protein>
    <submittedName>
        <fullName evidence="2">Sulfur carrier protein ThiS adenylyltransferase</fullName>
    </submittedName>
</protein>
<dbReference type="NCBIfam" id="TIGR02354">
    <property type="entry name" value="thiF_fam2"/>
    <property type="match status" value="1"/>
</dbReference>
<dbReference type="InterPro" id="IPR035985">
    <property type="entry name" value="Ubiquitin-activating_enz"/>
</dbReference>
<dbReference type="GO" id="GO:0061503">
    <property type="term" value="F:tRNA threonylcarbamoyladenosine dehydratase"/>
    <property type="evidence" value="ECO:0007669"/>
    <property type="project" value="TreeGrafter"/>
</dbReference>
<dbReference type="Gene3D" id="3.40.50.720">
    <property type="entry name" value="NAD(P)-binding Rossmann-like Domain"/>
    <property type="match status" value="1"/>
</dbReference>
<dbReference type="AlphaFoldDB" id="A0A285SJC9"/>
<name>A0A285SJC9_9FIRM</name>
<dbReference type="PANTHER" id="PTHR43267:SF3">
    <property type="entry name" value="THIF PROTEIN"/>
    <property type="match status" value="1"/>
</dbReference>
<sequence length="211" mass="22997">MIPTKDEFYKALVDRHGAENQKKFDEAVVAICGLGGLGSNIATCLARAGIGHLILIDYDFVDVSNLHRQHYKINQVGMKKTDAMAANLHEINPYIKIETHNIKLTEANTKPLIEKADIVCEAFDSPESKAMLVNLVLEQMSDKYILSSSGMAGFGSANDIKTRRVSKRFYLSGDGVSDVNAGIGLVSSRVMVCGAQEAHMVLKILIGELEA</sequence>
<dbReference type="Proteomes" id="UP000219563">
    <property type="component" value="Unassembled WGS sequence"/>
</dbReference>
<dbReference type="InterPro" id="IPR012729">
    <property type="entry name" value="ThiF_fam2"/>
</dbReference>
<gene>
    <name evidence="2" type="ORF">SAMN02910411_2216</name>
</gene>
<dbReference type="GO" id="GO:0008641">
    <property type="term" value="F:ubiquitin-like modifier activating enzyme activity"/>
    <property type="evidence" value="ECO:0007669"/>
    <property type="project" value="InterPro"/>
</dbReference>
<evidence type="ECO:0000313" key="3">
    <source>
        <dbReference type="Proteomes" id="UP000219563"/>
    </source>
</evidence>
<dbReference type="PANTHER" id="PTHR43267">
    <property type="entry name" value="TRNA THREONYLCARBAMOYLADENOSINE DEHYDRATASE"/>
    <property type="match status" value="1"/>
</dbReference>
<evidence type="ECO:0000313" key="2">
    <source>
        <dbReference type="EMBL" id="SOC06243.1"/>
    </source>
</evidence>